<keyword evidence="5 7" id="KW-0472">Membrane</keyword>
<evidence type="ECO:0000256" key="2">
    <source>
        <dbReference type="ARBA" id="ARBA00006840"/>
    </source>
</evidence>
<dbReference type="EMBL" id="CADEBD010000293">
    <property type="protein sequence ID" value="CAB3233836.1"/>
    <property type="molecule type" value="Genomic_DNA"/>
</dbReference>
<feature type="disulfide bond" evidence="6">
    <location>
        <begin position="140"/>
        <end position="176"/>
    </location>
</feature>
<dbReference type="Pfam" id="PF00335">
    <property type="entry name" value="Tetraspanin"/>
    <property type="match status" value="1"/>
</dbReference>
<feature type="transmembrane region" description="Helical" evidence="7">
    <location>
        <begin position="12"/>
        <end position="33"/>
    </location>
</feature>
<evidence type="ECO:0000313" key="9">
    <source>
        <dbReference type="Proteomes" id="UP000494256"/>
    </source>
</evidence>
<dbReference type="PANTHER" id="PTHR19282:SF544">
    <property type="entry name" value="TETRASPANIN"/>
    <property type="match status" value="1"/>
</dbReference>
<gene>
    <name evidence="8" type="ORF">APLA_LOCUS6257</name>
</gene>
<feature type="transmembrane region" description="Helical" evidence="7">
    <location>
        <begin position="187"/>
        <end position="213"/>
    </location>
</feature>
<evidence type="ECO:0000256" key="1">
    <source>
        <dbReference type="ARBA" id="ARBA00004141"/>
    </source>
</evidence>
<dbReference type="SUPFAM" id="SSF48652">
    <property type="entry name" value="Tetraspanin"/>
    <property type="match status" value="1"/>
</dbReference>
<comment type="subcellular location">
    <subcellularLocation>
        <location evidence="1 7">Membrane</location>
        <topology evidence="1 7">Multi-pass membrane protein</topology>
    </subcellularLocation>
</comment>
<dbReference type="AlphaFoldDB" id="A0A8S0ZMB0"/>
<feature type="transmembrane region" description="Helical" evidence="7">
    <location>
        <begin position="82"/>
        <end position="107"/>
    </location>
</feature>
<evidence type="ECO:0000256" key="6">
    <source>
        <dbReference type="PIRSR" id="PIRSR002419-1"/>
    </source>
</evidence>
<dbReference type="InterPro" id="IPR008952">
    <property type="entry name" value="Tetraspanin_EC2_sf"/>
</dbReference>
<feature type="transmembrane region" description="Helical" evidence="7">
    <location>
        <begin position="45"/>
        <end position="70"/>
    </location>
</feature>
<evidence type="ECO:0000313" key="8">
    <source>
        <dbReference type="EMBL" id="CAB3233836.1"/>
    </source>
</evidence>
<dbReference type="Gene3D" id="1.10.1450.10">
    <property type="entry name" value="Tetraspanin"/>
    <property type="match status" value="1"/>
</dbReference>
<accession>A0A8S0ZMB0</accession>
<keyword evidence="4 7" id="KW-1133">Transmembrane helix</keyword>
<reference evidence="8 9" key="1">
    <citation type="submission" date="2020-04" db="EMBL/GenBank/DDBJ databases">
        <authorList>
            <person name="Wallbank WR R."/>
            <person name="Pardo Diaz C."/>
            <person name="Kozak K."/>
            <person name="Martin S."/>
            <person name="Jiggins C."/>
            <person name="Moest M."/>
            <person name="Warren A I."/>
            <person name="Byers J.R.P. K."/>
            <person name="Montejo-Kovacevich G."/>
            <person name="Yen C E."/>
        </authorList>
    </citation>
    <scope>NUCLEOTIDE SEQUENCE [LARGE SCALE GENOMIC DNA]</scope>
</reference>
<dbReference type="InterPro" id="IPR000301">
    <property type="entry name" value="Tetraspanin_animals"/>
</dbReference>
<dbReference type="Proteomes" id="UP000494256">
    <property type="component" value="Unassembled WGS sequence"/>
</dbReference>
<protein>
    <recommendedName>
        <fullName evidence="7">Tetraspanin</fullName>
    </recommendedName>
</protein>
<dbReference type="OrthoDB" id="1227494at2759"/>
<keyword evidence="3 7" id="KW-0812">Transmembrane</keyword>
<proteinExistence type="inferred from homology"/>
<comment type="similarity">
    <text evidence="2 7">Belongs to the tetraspanin (TM4SF) family.</text>
</comment>
<sequence>MCCVGECIIKYVLLLGNLIFSIVGLVILGLGIAAHVQLQEITDLIPINLSIISIGIIVLGSFVFIIAFLACCGAILKSVWMLITYSICMLIMAGVKIYLAVVMFNFLSDAQATVTGWISNGFNSENPSPAFLGMQTLFSCCGTTGSGSYGPNPLPPSCCPSTDQNQCQAEDAFGGCSDLVASWFTTYGGAVTGILIGVIVFELVFMIFACHVVNTIRNRKYTA</sequence>
<feature type="disulfide bond" evidence="6">
    <location>
        <begin position="141"/>
        <end position="159"/>
    </location>
</feature>
<evidence type="ECO:0000256" key="4">
    <source>
        <dbReference type="ARBA" id="ARBA00022989"/>
    </source>
</evidence>
<dbReference type="InterPro" id="IPR018499">
    <property type="entry name" value="Tetraspanin/Peripherin"/>
</dbReference>
<evidence type="ECO:0000256" key="5">
    <source>
        <dbReference type="ARBA" id="ARBA00023136"/>
    </source>
</evidence>
<dbReference type="PRINTS" id="PR00259">
    <property type="entry name" value="TMFOUR"/>
</dbReference>
<evidence type="ECO:0000256" key="7">
    <source>
        <dbReference type="RuleBase" id="RU361218"/>
    </source>
</evidence>
<dbReference type="PANTHER" id="PTHR19282">
    <property type="entry name" value="TETRASPANIN"/>
    <property type="match status" value="1"/>
</dbReference>
<organism evidence="8 9">
    <name type="scientific">Arctia plantaginis</name>
    <name type="common">Wood tiger moth</name>
    <name type="synonym">Phalaena plantaginis</name>
    <dbReference type="NCBI Taxonomy" id="874455"/>
    <lineage>
        <taxon>Eukaryota</taxon>
        <taxon>Metazoa</taxon>
        <taxon>Ecdysozoa</taxon>
        <taxon>Arthropoda</taxon>
        <taxon>Hexapoda</taxon>
        <taxon>Insecta</taxon>
        <taxon>Pterygota</taxon>
        <taxon>Neoptera</taxon>
        <taxon>Endopterygota</taxon>
        <taxon>Lepidoptera</taxon>
        <taxon>Glossata</taxon>
        <taxon>Ditrysia</taxon>
        <taxon>Noctuoidea</taxon>
        <taxon>Erebidae</taxon>
        <taxon>Arctiinae</taxon>
        <taxon>Arctia</taxon>
    </lineage>
</organism>
<dbReference type="PIRSF" id="PIRSF002419">
    <property type="entry name" value="Tetraspanin"/>
    <property type="match status" value="1"/>
</dbReference>
<comment type="caution">
    <text evidence="8">The sequence shown here is derived from an EMBL/GenBank/DDBJ whole genome shotgun (WGS) entry which is preliminary data.</text>
</comment>
<name>A0A8S0ZMB0_ARCPL</name>
<evidence type="ECO:0000256" key="3">
    <source>
        <dbReference type="ARBA" id="ARBA00022692"/>
    </source>
</evidence>
<keyword evidence="6" id="KW-1015">Disulfide bond</keyword>
<dbReference type="GO" id="GO:0005886">
    <property type="term" value="C:plasma membrane"/>
    <property type="evidence" value="ECO:0007669"/>
    <property type="project" value="TreeGrafter"/>
</dbReference>